<name>A0A7I7S306_9MYCO</name>
<reference evidence="2 3" key="1">
    <citation type="journal article" date="2019" name="Emerg. Microbes Infect.">
        <title>Comprehensive subspecies identification of 175 nontuberculous mycobacteria species based on 7547 genomic profiles.</title>
        <authorList>
            <person name="Matsumoto Y."/>
            <person name="Kinjo T."/>
            <person name="Motooka D."/>
            <person name="Nabeya D."/>
            <person name="Jung N."/>
            <person name="Uechi K."/>
            <person name="Horii T."/>
            <person name="Iida T."/>
            <person name="Fujita J."/>
            <person name="Nakamura S."/>
        </authorList>
    </citation>
    <scope>NUCLEOTIDE SEQUENCE [LARGE SCALE GENOMIC DNA]</scope>
    <source>
        <strain evidence="2 3">JCM 18538</strain>
    </source>
</reference>
<dbReference type="Proteomes" id="UP000467428">
    <property type="component" value="Chromosome"/>
</dbReference>
<keyword evidence="3" id="KW-1185">Reference proteome</keyword>
<proteinExistence type="predicted"/>
<dbReference type="KEGG" id="marz:MARA_42590"/>
<protein>
    <recommendedName>
        <fullName evidence="4">Lipoprotein</fullName>
    </recommendedName>
</protein>
<evidence type="ECO:0000313" key="2">
    <source>
        <dbReference type="EMBL" id="BBY50791.1"/>
    </source>
</evidence>
<feature type="compositionally biased region" description="Low complexity" evidence="1">
    <location>
        <begin position="34"/>
        <end position="43"/>
    </location>
</feature>
<dbReference type="AlphaFoldDB" id="A0A7I7S306"/>
<gene>
    <name evidence="2" type="ORF">MARA_42590</name>
</gene>
<geneLocation type="plasmid" evidence="3">
    <name>pjcm18538 dna</name>
</geneLocation>
<feature type="region of interest" description="Disordered" evidence="1">
    <location>
        <begin position="26"/>
        <end position="61"/>
    </location>
</feature>
<evidence type="ECO:0000313" key="3">
    <source>
        <dbReference type="Proteomes" id="UP000467428"/>
    </source>
</evidence>
<organism evidence="2 3">
    <name type="scientific">Mycolicibacterium arabiense</name>
    <dbReference type="NCBI Taxonomy" id="1286181"/>
    <lineage>
        <taxon>Bacteria</taxon>
        <taxon>Bacillati</taxon>
        <taxon>Actinomycetota</taxon>
        <taxon>Actinomycetes</taxon>
        <taxon>Mycobacteriales</taxon>
        <taxon>Mycobacteriaceae</taxon>
        <taxon>Mycolicibacterium</taxon>
    </lineage>
</organism>
<evidence type="ECO:0008006" key="4">
    <source>
        <dbReference type="Google" id="ProtNLM"/>
    </source>
</evidence>
<dbReference type="EMBL" id="AP022593">
    <property type="protein sequence ID" value="BBY50791.1"/>
    <property type="molecule type" value="Genomic_DNA"/>
</dbReference>
<dbReference type="PROSITE" id="PS51257">
    <property type="entry name" value="PROKAR_LIPOPROTEIN"/>
    <property type="match status" value="1"/>
</dbReference>
<sequence length="171" mass="17381">MRGLHPGPALTALAIVVALSGCGGPIDAQESSESETTTAAEATPGRDDGVDKYPLGEGPHTVESDPGWVFFRVGAGQGCGIGPIGRVVGCDIVPRDAPPGTNQTAIEGNQPAAYVRSASPSFTRDVAVLPEGHRLTNGATRCAVKAGPTVHCETANDAHGFLISPATGTLW</sequence>
<evidence type="ECO:0000256" key="1">
    <source>
        <dbReference type="SAM" id="MobiDB-lite"/>
    </source>
</evidence>
<dbReference type="RefSeq" id="WP_163920475.1">
    <property type="nucleotide sequence ID" value="NZ_AP022593.1"/>
</dbReference>
<accession>A0A7I7S306</accession>